<evidence type="ECO:0000256" key="1">
    <source>
        <dbReference type="SAM" id="MobiDB-lite"/>
    </source>
</evidence>
<evidence type="ECO:0000313" key="3">
    <source>
        <dbReference type="Proteomes" id="UP000192591"/>
    </source>
</evidence>
<reference evidence="2 3" key="1">
    <citation type="submission" date="2017-02" db="EMBL/GenBank/DDBJ databases">
        <title>Draft genome of Saccharomonospora sp. 154.</title>
        <authorList>
            <person name="Alonso-Carmona G.S."/>
            <person name="De La Haba R."/>
            <person name="Vera-Gargallo B."/>
            <person name="Sandoval-Trujillo A.H."/>
            <person name="Ramirez-Duran N."/>
            <person name="Ventosa A."/>
        </authorList>
    </citation>
    <scope>NUCLEOTIDE SEQUENCE [LARGE SCALE GENOMIC DNA]</scope>
    <source>
        <strain evidence="2 3">LRS4.154</strain>
    </source>
</reference>
<dbReference type="EMBL" id="MWIH01000002">
    <property type="protein sequence ID" value="OQO94775.1"/>
    <property type="molecule type" value="Genomic_DNA"/>
</dbReference>
<evidence type="ECO:0000313" key="2">
    <source>
        <dbReference type="EMBL" id="OQO94775.1"/>
    </source>
</evidence>
<gene>
    <name evidence="2" type="ORF">B1813_01395</name>
</gene>
<dbReference type="AlphaFoldDB" id="A0A1V9ACB9"/>
<proteinExistence type="predicted"/>
<comment type="caution">
    <text evidence="2">The sequence shown here is derived from an EMBL/GenBank/DDBJ whole genome shotgun (WGS) entry which is preliminary data.</text>
</comment>
<dbReference type="STRING" id="1962155.B1813_01395"/>
<keyword evidence="3" id="KW-1185">Reference proteome</keyword>
<accession>A0A1V9ACB9</accession>
<dbReference type="RefSeq" id="WP_081190208.1">
    <property type="nucleotide sequence ID" value="NZ_MWIH01000002.1"/>
</dbReference>
<feature type="region of interest" description="Disordered" evidence="1">
    <location>
        <begin position="30"/>
        <end position="50"/>
    </location>
</feature>
<organism evidence="2 3">
    <name type="scientific">Saccharomonospora piscinae</name>
    <dbReference type="NCBI Taxonomy" id="687388"/>
    <lineage>
        <taxon>Bacteria</taxon>
        <taxon>Bacillati</taxon>
        <taxon>Actinomycetota</taxon>
        <taxon>Actinomycetes</taxon>
        <taxon>Pseudonocardiales</taxon>
        <taxon>Pseudonocardiaceae</taxon>
        <taxon>Saccharomonospora</taxon>
    </lineage>
</organism>
<dbReference type="Proteomes" id="UP000192591">
    <property type="component" value="Unassembled WGS sequence"/>
</dbReference>
<name>A0A1V9ACB9_SACPI</name>
<protein>
    <submittedName>
        <fullName evidence="2">Uncharacterized protein</fullName>
    </submittedName>
</protein>
<sequence length="217" mass="23737">MSEEIWNAFVAAHEAKLNATSALVGDPESFAAISGSSPERSPEPFGSLSDVDDEVDRALAALHSATATPLSHPDHPATQLAKESGKDIHQIVTDTDEQVHQEIGKLAESNSRDDAAWAAMMDKKEKESGDKLLAANHAFFQKIKERGLAHPDERPFLMRIAEGFSAVVAAVVNFVKKAAEWLVQKLEWIWNKIKDGAAWIWDKIKTAANAVAHFFGL</sequence>